<dbReference type="PANTHER" id="PTHR46641">
    <property type="entry name" value="FMRFAMIDE RECEPTOR-RELATED"/>
    <property type="match status" value="1"/>
</dbReference>
<keyword evidence="4 5" id="KW-0472">Membrane</keyword>
<evidence type="ECO:0000313" key="7">
    <source>
        <dbReference type="EMBL" id="CAF1040397.1"/>
    </source>
</evidence>
<dbReference type="InterPro" id="IPR017452">
    <property type="entry name" value="GPCR_Rhodpsn_7TM"/>
</dbReference>
<dbReference type="GO" id="GO:0004930">
    <property type="term" value="F:G protein-coupled receptor activity"/>
    <property type="evidence" value="ECO:0007669"/>
    <property type="project" value="InterPro"/>
</dbReference>
<keyword evidence="3 5" id="KW-1133">Transmembrane helix</keyword>
<keyword evidence="8" id="KW-1185">Reference proteome</keyword>
<feature type="transmembrane region" description="Helical" evidence="5">
    <location>
        <begin position="304"/>
        <end position="324"/>
    </location>
</feature>
<dbReference type="PROSITE" id="PS00237">
    <property type="entry name" value="G_PROTEIN_RECEP_F1_1"/>
    <property type="match status" value="1"/>
</dbReference>
<dbReference type="InterPro" id="IPR052954">
    <property type="entry name" value="GPCR-Ligand_Int"/>
</dbReference>
<dbReference type="InterPro" id="IPR000276">
    <property type="entry name" value="GPCR_Rhodpsn"/>
</dbReference>
<dbReference type="PANTHER" id="PTHR46641:SF25">
    <property type="entry name" value="CNMAMIDE RECEPTOR-RELATED"/>
    <property type="match status" value="1"/>
</dbReference>
<dbReference type="EMBL" id="CAJNOC010005024">
    <property type="protein sequence ID" value="CAF1040397.1"/>
    <property type="molecule type" value="Genomic_DNA"/>
</dbReference>
<evidence type="ECO:0000259" key="6">
    <source>
        <dbReference type="PROSITE" id="PS50262"/>
    </source>
</evidence>
<evidence type="ECO:0000256" key="4">
    <source>
        <dbReference type="ARBA" id="ARBA00023136"/>
    </source>
</evidence>
<proteinExistence type="predicted"/>
<gene>
    <name evidence="7" type="ORF">OXX778_LOCUS18320</name>
</gene>
<organism evidence="7 8">
    <name type="scientific">Brachionus calyciflorus</name>
    <dbReference type="NCBI Taxonomy" id="104777"/>
    <lineage>
        <taxon>Eukaryota</taxon>
        <taxon>Metazoa</taxon>
        <taxon>Spiralia</taxon>
        <taxon>Gnathifera</taxon>
        <taxon>Rotifera</taxon>
        <taxon>Eurotatoria</taxon>
        <taxon>Monogononta</taxon>
        <taxon>Pseudotrocha</taxon>
        <taxon>Ploima</taxon>
        <taxon>Brachionidae</taxon>
        <taxon>Brachionus</taxon>
    </lineage>
</organism>
<feature type="transmembrane region" description="Helical" evidence="5">
    <location>
        <begin position="52"/>
        <end position="71"/>
    </location>
</feature>
<evidence type="ECO:0000256" key="1">
    <source>
        <dbReference type="ARBA" id="ARBA00004370"/>
    </source>
</evidence>
<evidence type="ECO:0000256" key="2">
    <source>
        <dbReference type="ARBA" id="ARBA00022692"/>
    </source>
</evidence>
<evidence type="ECO:0000256" key="3">
    <source>
        <dbReference type="ARBA" id="ARBA00022989"/>
    </source>
</evidence>
<dbReference type="GO" id="GO:0016020">
    <property type="term" value="C:membrane"/>
    <property type="evidence" value="ECO:0007669"/>
    <property type="project" value="UniProtKB-SubCell"/>
</dbReference>
<reference evidence="7" key="1">
    <citation type="submission" date="2021-02" db="EMBL/GenBank/DDBJ databases">
        <authorList>
            <person name="Nowell W R."/>
        </authorList>
    </citation>
    <scope>NUCLEOTIDE SEQUENCE</scope>
    <source>
        <strain evidence="7">Ploen Becks lab</strain>
    </source>
</reference>
<feature type="transmembrane region" description="Helical" evidence="5">
    <location>
        <begin position="260"/>
        <end position="284"/>
    </location>
</feature>
<feature type="transmembrane region" description="Helical" evidence="5">
    <location>
        <begin position="139"/>
        <end position="160"/>
    </location>
</feature>
<feature type="transmembrane region" description="Helical" evidence="5">
    <location>
        <begin position="213"/>
        <end position="233"/>
    </location>
</feature>
<evidence type="ECO:0000256" key="5">
    <source>
        <dbReference type="SAM" id="Phobius"/>
    </source>
</evidence>
<accession>A0A814JP19</accession>
<dbReference type="PROSITE" id="PS50262">
    <property type="entry name" value="G_PROTEIN_RECEP_F1_2"/>
    <property type="match status" value="1"/>
</dbReference>
<evidence type="ECO:0000313" key="8">
    <source>
        <dbReference type="Proteomes" id="UP000663879"/>
    </source>
</evidence>
<dbReference type="Proteomes" id="UP000663879">
    <property type="component" value="Unassembled WGS sequence"/>
</dbReference>
<dbReference type="AlphaFoldDB" id="A0A814JP19"/>
<dbReference type="OrthoDB" id="10060280at2759"/>
<sequence>MNETIKIKNGFDLFEKIVSYLPLLVIFLALTGNTICFITFRFCKQFNRMPIMVYLSFIAILDTSSLFVWNLNHFLTPNFNILIEKINVFSCKFFSFLQYFSLQASANILSLMCIDRYITISSTPGSIYSKLPFGTIKSSAIWCCTVIFIIFILNFHLLIFNSLKDTNDFKNLTFSLLINGTVRIPVVYKDDYKECYWYTTEWRIIPLWDRLNLVIYNFFPFITMLLFDSLLVVKTLRQSKSMRHLKNQQEIKNFVRKRKLTISILSITFLFIIMTMPSSIVFGFYHGNIIKLKYGSRILNIFDFVSFLFHSSLFFDCFVTNAKFRRFFMKRIVKFLSRNH</sequence>
<comment type="caution">
    <text evidence="7">The sequence shown here is derived from an EMBL/GenBank/DDBJ whole genome shotgun (WGS) entry which is preliminary data.</text>
</comment>
<name>A0A814JP19_9BILA</name>
<dbReference type="Gene3D" id="1.20.1070.10">
    <property type="entry name" value="Rhodopsin 7-helix transmembrane proteins"/>
    <property type="match status" value="1"/>
</dbReference>
<feature type="transmembrane region" description="Helical" evidence="5">
    <location>
        <begin position="20"/>
        <end position="40"/>
    </location>
</feature>
<protein>
    <recommendedName>
        <fullName evidence="6">G-protein coupled receptors family 1 profile domain-containing protein</fullName>
    </recommendedName>
</protein>
<feature type="domain" description="G-protein coupled receptors family 1 profile" evidence="6">
    <location>
        <begin position="32"/>
        <end position="281"/>
    </location>
</feature>
<keyword evidence="2 5" id="KW-0812">Transmembrane</keyword>
<comment type="subcellular location">
    <subcellularLocation>
        <location evidence="1">Membrane</location>
    </subcellularLocation>
</comment>
<dbReference type="SUPFAM" id="SSF81321">
    <property type="entry name" value="Family A G protein-coupled receptor-like"/>
    <property type="match status" value="1"/>
</dbReference>